<sequence>MAELTGSRAHHRFSGAQIKKIVDEKKEVWDETERVSLVSSFVASLLIGEYAPIESTDGSGMNLVDIESESWHKPLLNYISPDLEDKLGSLTSPMTVLVCCLFRSVQSICIPG</sequence>
<dbReference type="SUPFAM" id="SSF53067">
    <property type="entry name" value="Actin-like ATPase domain"/>
    <property type="match status" value="1"/>
</dbReference>
<dbReference type="PANTHER" id="PTHR10196:SF57">
    <property type="entry name" value="XYLULOSE KINASE"/>
    <property type="match status" value="1"/>
</dbReference>
<name>G0NB38_CAEBE</name>
<keyword evidence="5" id="KW-1185">Reference proteome</keyword>
<dbReference type="Proteomes" id="UP000008068">
    <property type="component" value="Unassembled WGS sequence"/>
</dbReference>
<evidence type="ECO:0000313" key="5">
    <source>
        <dbReference type="Proteomes" id="UP000008068"/>
    </source>
</evidence>
<dbReference type="EMBL" id="GL379856">
    <property type="protein sequence ID" value="EGT56750.1"/>
    <property type="molecule type" value="Genomic_DNA"/>
</dbReference>
<accession>G0NB38</accession>
<evidence type="ECO:0000256" key="3">
    <source>
        <dbReference type="ARBA" id="ARBA00022777"/>
    </source>
</evidence>
<proteinExistence type="inferred from homology"/>
<evidence type="ECO:0000256" key="2">
    <source>
        <dbReference type="ARBA" id="ARBA00022679"/>
    </source>
</evidence>
<dbReference type="GO" id="GO:0005829">
    <property type="term" value="C:cytosol"/>
    <property type="evidence" value="ECO:0007669"/>
    <property type="project" value="TreeGrafter"/>
</dbReference>
<evidence type="ECO:0000313" key="4">
    <source>
        <dbReference type="EMBL" id="EGT56750.1"/>
    </source>
</evidence>
<dbReference type="HOGENOM" id="CLU_2148060_0_0_1"/>
<gene>
    <name evidence="4" type="ORF">CAEBREN_28662</name>
</gene>
<evidence type="ECO:0000256" key="1">
    <source>
        <dbReference type="ARBA" id="ARBA00009156"/>
    </source>
</evidence>
<dbReference type="STRING" id="135651.G0NB38"/>
<protein>
    <submittedName>
        <fullName evidence="4">Uncharacterized protein</fullName>
    </submittedName>
</protein>
<dbReference type="InterPro" id="IPR043129">
    <property type="entry name" value="ATPase_NBD"/>
</dbReference>
<dbReference type="GO" id="GO:0004856">
    <property type="term" value="F:D-xylulokinase activity"/>
    <property type="evidence" value="ECO:0007669"/>
    <property type="project" value="TreeGrafter"/>
</dbReference>
<dbReference type="eggNOG" id="KOG2531">
    <property type="taxonomic scope" value="Eukaryota"/>
</dbReference>
<keyword evidence="3" id="KW-0418">Kinase</keyword>
<reference evidence="5" key="1">
    <citation type="submission" date="2011-07" db="EMBL/GenBank/DDBJ databases">
        <authorList>
            <consortium name="Caenorhabditis brenneri Sequencing and Analysis Consortium"/>
            <person name="Wilson R.K."/>
        </authorList>
    </citation>
    <scope>NUCLEOTIDE SEQUENCE [LARGE SCALE GENOMIC DNA]</scope>
    <source>
        <strain evidence="5">PB2801</strain>
    </source>
</reference>
<dbReference type="AlphaFoldDB" id="G0NB38"/>
<dbReference type="GO" id="GO:0005997">
    <property type="term" value="P:xylulose metabolic process"/>
    <property type="evidence" value="ECO:0007669"/>
    <property type="project" value="TreeGrafter"/>
</dbReference>
<dbReference type="PANTHER" id="PTHR10196">
    <property type="entry name" value="SUGAR KINASE"/>
    <property type="match status" value="1"/>
</dbReference>
<keyword evidence="2" id="KW-0808">Transferase</keyword>
<comment type="similarity">
    <text evidence="1">Belongs to the FGGY kinase family.</text>
</comment>
<dbReference type="OrthoDB" id="5856634at2759"/>
<organism evidence="5">
    <name type="scientific">Caenorhabditis brenneri</name>
    <name type="common">Nematode worm</name>
    <dbReference type="NCBI Taxonomy" id="135651"/>
    <lineage>
        <taxon>Eukaryota</taxon>
        <taxon>Metazoa</taxon>
        <taxon>Ecdysozoa</taxon>
        <taxon>Nematoda</taxon>
        <taxon>Chromadorea</taxon>
        <taxon>Rhabditida</taxon>
        <taxon>Rhabditina</taxon>
        <taxon>Rhabditomorpha</taxon>
        <taxon>Rhabditoidea</taxon>
        <taxon>Rhabditidae</taxon>
        <taxon>Peloderinae</taxon>
        <taxon>Caenorhabditis</taxon>
    </lineage>
</organism>
<dbReference type="InParanoid" id="G0NB38"/>
<dbReference type="Gene3D" id="3.30.420.40">
    <property type="match status" value="1"/>
</dbReference>